<keyword evidence="3" id="KW-1185">Reference proteome</keyword>
<dbReference type="PANTHER" id="PTHR35753:SF2">
    <property type="entry name" value="PROTEIN MAINTENANCE OF PSII UNDER HIGH LIGHT 1"/>
    <property type="match status" value="1"/>
</dbReference>
<reference evidence="2" key="1">
    <citation type="journal article" date="2022" name="Plant J.">
        <title>Strategies of tolerance reflected in two North American maple genomes.</title>
        <authorList>
            <person name="McEvoy S.L."/>
            <person name="Sezen U.U."/>
            <person name="Trouern-Trend A."/>
            <person name="McMahon S.M."/>
            <person name="Schaberg P.G."/>
            <person name="Yang J."/>
            <person name="Wegrzyn J.L."/>
            <person name="Swenson N.G."/>
        </authorList>
    </citation>
    <scope>NUCLEOTIDE SEQUENCE</scope>
    <source>
        <strain evidence="2">NS2018</strain>
    </source>
</reference>
<dbReference type="EMBL" id="JAUESC010000388">
    <property type="protein sequence ID" value="KAK0572266.1"/>
    <property type="molecule type" value="Genomic_DNA"/>
</dbReference>
<accession>A0AA39RDY8</accession>
<dbReference type="GO" id="GO:0061635">
    <property type="term" value="P:regulation of protein complex stability"/>
    <property type="evidence" value="ECO:0007669"/>
    <property type="project" value="InterPro"/>
</dbReference>
<gene>
    <name evidence="2" type="ORF">LWI29_028880</name>
</gene>
<comment type="caution">
    <text evidence="2">The sequence shown here is derived from an EMBL/GenBank/DDBJ whole genome shotgun (WGS) entry which is preliminary data.</text>
</comment>
<keyword evidence="1" id="KW-1133">Transmembrane helix</keyword>
<evidence type="ECO:0000256" key="1">
    <source>
        <dbReference type="SAM" id="Phobius"/>
    </source>
</evidence>
<sequence length="156" mass="16451">MSSPPTSLSITSLNRLSSSSSAVTISLDHVSPSVHAFGRLPPSSSTAISLGHLSPFLLHPPPLIQSKEKKVGKVSIEWLACEKTKLVGTFPPKKRSWTGYVEKDIAGSSSDGAENTVVVAAGIALISIAAASSILLQVGKNAQQKIFQYPLLYIIV</sequence>
<reference evidence="2" key="2">
    <citation type="submission" date="2023-06" db="EMBL/GenBank/DDBJ databases">
        <authorList>
            <person name="Swenson N.G."/>
            <person name="Wegrzyn J.L."/>
            <person name="Mcevoy S.L."/>
        </authorList>
    </citation>
    <scope>NUCLEOTIDE SEQUENCE</scope>
    <source>
        <strain evidence="2">NS2018</strain>
        <tissue evidence="2">Leaf</tissue>
    </source>
</reference>
<organism evidence="2 3">
    <name type="scientific">Acer saccharum</name>
    <name type="common">Sugar maple</name>
    <dbReference type="NCBI Taxonomy" id="4024"/>
    <lineage>
        <taxon>Eukaryota</taxon>
        <taxon>Viridiplantae</taxon>
        <taxon>Streptophyta</taxon>
        <taxon>Embryophyta</taxon>
        <taxon>Tracheophyta</taxon>
        <taxon>Spermatophyta</taxon>
        <taxon>Magnoliopsida</taxon>
        <taxon>eudicotyledons</taxon>
        <taxon>Gunneridae</taxon>
        <taxon>Pentapetalae</taxon>
        <taxon>rosids</taxon>
        <taxon>malvids</taxon>
        <taxon>Sapindales</taxon>
        <taxon>Sapindaceae</taxon>
        <taxon>Hippocastanoideae</taxon>
        <taxon>Acereae</taxon>
        <taxon>Acer</taxon>
    </lineage>
</organism>
<keyword evidence="1" id="KW-0812">Transmembrane</keyword>
<dbReference type="AlphaFoldDB" id="A0AA39RDY8"/>
<keyword evidence="1" id="KW-0472">Membrane</keyword>
<protein>
    <submittedName>
        <fullName evidence="2">Uncharacterized protein</fullName>
    </submittedName>
</protein>
<dbReference type="InterPro" id="IPR038936">
    <property type="entry name" value="MPH1"/>
</dbReference>
<evidence type="ECO:0000313" key="2">
    <source>
        <dbReference type="EMBL" id="KAK0572266.1"/>
    </source>
</evidence>
<feature type="transmembrane region" description="Helical" evidence="1">
    <location>
        <begin position="117"/>
        <end position="136"/>
    </location>
</feature>
<name>A0AA39RDY8_ACESA</name>
<dbReference type="Proteomes" id="UP001168877">
    <property type="component" value="Unassembled WGS sequence"/>
</dbReference>
<proteinExistence type="predicted"/>
<evidence type="ECO:0000313" key="3">
    <source>
        <dbReference type="Proteomes" id="UP001168877"/>
    </source>
</evidence>
<dbReference type="PANTHER" id="PTHR35753">
    <property type="entry name" value="PROTEIN MAINTENANCE OF PSII UNDER HIGH LIGHT 1"/>
    <property type="match status" value="1"/>
</dbReference>
<dbReference type="GO" id="GO:0009535">
    <property type="term" value="C:chloroplast thylakoid membrane"/>
    <property type="evidence" value="ECO:0007669"/>
    <property type="project" value="InterPro"/>
</dbReference>